<comment type="subcellular location">
    <subcellularLocation>
        <location evidence="1">Cytoplasm</location>
    </subcellularLocation>
    <subcellularLocation>
        <location evidence="2">Nucleus</location>
        <location evidence="2">Nucleolus</location>
    </subcellularLocation>
</comment>
<evidence type="ECO:0000313" key="13">
    <source>
        <dbReference type="EMBL" id="PWN89900.1"/>
    </source>
</evidence>
<evidence type="ECO:0000259" key="11">
    <source>
        <dbReference type="Pfam" id="PF01138"/>
    </source>
</evidence>
<dbReference type="InParanoid" id="A0A316YK20"/>
<dbReference type="GO" id="GO:0000176">
    <property type="term" value="C:nuclear exosome (RNase complex)"/>
    <property type="evidence" value="ECO:0007669"/>
    <property type="project" value="UniProtKB-ARBA"/>
</dbReference>
<reference evidence="13 14" key="1">
    <citation type="journal article" date="2018" name="Mol. Biol. Evol.">
        <title>Broad Genomic Sampling Reveals a Smut Pathogenic Ancestry of the Fungal Clade Ustilaginomycotina.</title>
        <authorList>
            <person name="Kijpornyongpan T."/>
            <person name="Mondo S.J."/>
            <person name="Barry K."/>
            <person name="Sandor L."/>
            <person name="Lee J."/>
            <person name="Lipzen A."/>
            <person name="Pangilinan J."/>
            <person name="LaButti K."/>
            <person name="Hainaut M."/>
            <person name="Henrissat B."/>
            <person name="Grigoriev I.V."/>
            <person name="Spatafora J.W."/>
            <person name="Aime M.C."/>
        </authorList>
    </citation>
    <scope>NUCLEOTIDE SEQUENCE [LARGE SCALE GENOMIC DNA]</scope>
    <source>
        <strain evidence="13 14">MCA 4198</strain>
    </source>
</reference>
<keyword evidence="4" id="KW-0963">Cytoplasm</keyword>
<feature type="compositionally biased region" description="Acidic residues" evidence="10">
    <location>
        <begin position="108"/>
        <end position="120"/>
    </location>
</feature>
<dbReference type="Proteomes" id="UP000245768">
    <property type="component" value="Unassembled WGS sequence"/>
</dbReference>
<dbReference type="InterPro" id="IPR020568">
    <property type="entry name" value="Ribosomal_Su5_D2-typ_SF"/>
</dbReference>
<dbReference type="RefSeq" id="XP_025377098.1">
    <property type="nucleotide sequence ID" value="XM_025523242.1"/>
</dbReference>
<gene>
    <name evidence="13" type="ORF">FA10DRAFT_274938</name>
</gene>
<dbReference type="GO" id="GO:0005840">
    <property type="term" value="C:ribosome"/>
    <property type="evidence" value="ECO:0007669"/>
    <property type="project" value="UniProtKB-KW"/>
</dbReference>
<evidence type="ECO:0000256" key="6">
    <source>
        <dbReference type="ARBA" id="ARBA00022835"/>
    </source>
</evidence>
<dbReference type="PANTHER" id="PTHR11097:SF9">
    <property type="entry name" value="EXOSOME COMPLEX COMPONENT RRP43"/>
    <property type="match status" value="1"/>
</dbReference>
<evidence type="ECO:0000259" key="12">
    <source>
        <dbReference type="Pfam" id="PF03725"/>
    </source>
</evidence>
<dbReference type="Gene3D" id="3.30.230.70">
    <property type="entry name" value="GHMP Kinase, N-terminal domain"/>
    <property type="match status" value="1"/>
</dbReference>
<evidence type="ECO:0000313" key="14">
    <source>
        <dbReference type="Proteomes" id="UP000245768"/>
    </source>
</evidence>
<feature type="domain" description="Exoribonuclease phosphorolytic" evidence="12">
    <location>
        <begin position="246"/>
        <end position="285"/>
    </location>
</feature>
<evidence type="ECO:0000256" key="10">
    <source>
        <dbReference type="SAM" id="MobiDB-lite"/>
    </source>
</evidence>
<dbReference type="GeneID" id="37045158"/>
<feature type="domain" description="Exoribonuclease phosphorolytic" evidence="11">
    <location>
        <begin position="70"/>
        <end position="218"/>
    </location>
</feature>
<dbReference type="InterPro" id="IPR015847">
    <property type="entry name" value="ExoRNase_PH_dom2"/>
</dbReference>
<dbReference type="GO" id="GO:0071028">
    <property type="term" value="P:nuclear mRNA surveillance"/>
    <property type="evidence" value="ECO:0007669"/>
    <property type="project" value="TreeGrafter"/>
</dbReference>
<dbReference type="OrthoDB" id="45882at2759"/>
<keyword evidence="5" id="KW-0698">rRNA processing</keyword>
<keyword evidence="6" id="KW-0271">Exosome</keyword>
<evidence type="ECO:0000256" key="1">
    <source>
        <dbReference type="ARBA" id="ARBA00004496"/>
    </source>
</evidence>
<dbReference type="InterPro" id="IPR050590">
    <property type="entry name" value="Exosome_comp_Rrp42_subfam"/>
</dbReference>
<dbReference type="InterPro" id="IPR036345">
    <property type="entry name" value="ExoRNase_PH_dom2_sf"/>
</dbReference>
<name>A0A316YK20_9BASI</name>
<evidence type="ECO:0000256" key="4">
    <source>
        <dbReference type="ARBA" id="ARBA00022490"/>
    </source>
</evidence>
<dbReference type="Pfam" id="PF01138">
    <property type="entry name" value="RNase_PH"/>
    <property type="match status" value="1"/>
</dbReference>
<dbReference type="InterPro" id="IPR027408">
    <property type="entry name" value="PNPase/RNase_PH_dom_sf"/>
</dbReference>
<dbReference type="SUPFAM" id="SSF54211">
    <property type="entry name" value="Ribosomal protein S5 domain 2-like"/>
    <property type="match status" value="1"/>
</dbReference>
<dbReference type="EMBL" id="KZ819636">
    <property type="protein sequence ID" value="PWN89900.1"/>
    <property type="molecule type" value="Genomic_DNA"/>
</dbReference>
<comment type="similarity">
    <text evidence="3">Belongs to the RNase PH family.</text>
</comment>
<protein>
    <recommendedName>
        <fullName evidence="9">Ribosomal RNA-processing protein 43</fullName>
    </recommendedName>
</protein>
<dbReference type="SUPFAM" id="SSF55666">
    <property type="entry name" value="Ribonuclease PH domain 2-like"/>
    <property type="match status" value="1"/>
</dbReference>
<dbReference type="GO" id="GO:0016075">
    <property type="term" value="P:rRNA catabolic process"/>
    <property type="evidence" value="ECO:0007669"/>
    <property type="project" value="TreeGrafter"/>
</dbReference>
<keyword evidence="8" id="KW-0539">Nucleus</keyword>
<sequence>MFSSEFRALVVRSTAMASTSAAGAQNGTASGSVETSVGSTIFARLHPQQYLSRFLALSLRPDGRSARAWRGTTVAPSSISSAQGSSMVRLGGTVIVAGVKAEIVDTTQEPEEEEDDEDNTEASGRLLGRRLVPNVDLGPMASARFRPGPPGQEAQVVSHQLYHILSSCPPLDARSLTIERGHAAWCLYVDLVCIAYDGNVLDAALLALMTALRETSLPATRFDVDELRVICDPDPATARRLELKSLPLACSFGIVDGSHLLCDPNAFESTLTSASVVVAVNALRETDADEEEEELIHVETSGLAKARITHEEMHDANLAPSAAGDQSDATVKEAPDGSSIIIKDEALTQLCVQRAKARCRELRSLVLSSSSSRS</sequence>
<accession>A0A316YK20</accession>
<evidence type="ECO:0000256" key="5">
    <source>
        <dbReference type="ARBA" id="ARBA00022552"/>
    </source>
</evidence>
<evidence type="ECO:0000256" key="8">
    <source>
        <dbReference type="ARBA" id="ARBA00023242"/>
    </source>
</evidence>
<dbReference type="InterPro" id="IPR001247">
    <property type="entry name" value="ExoRNase_PH_dom1"/>
</dbReference>
<evidence type="ECO:0000256" key="2">
    <source>
        <dbReference type="ARBA" id="ARBA00004604"/>
    </source>
</evidence>
<evidence type="ECO:0000256" key="3">
    <source>
        <dbReference type="ARBA" id="ARBA00006678"/>
    </source>
</evidence>
<organism evidence="13 14">
    <name type="scientific">Acaromyces ingoldii</name>
    <dbReference type="NCBI Taxonomy" id="215250"/>
    <lineage>
        <taxon>Eukaryota</taxon>
        <taxon>Fungi</taxon>
        <taxon>Dikarya</taxon>
        <taxon>Basidiomycota</taxon>
        <taxon>Ustilaginomycotina</taxon>
        <taxon>Exobasidiomycetes</taxon>
        <taxon>Exobasidiales</taxon>
        <taxon>Cryptobasidiaceae</taxon>
        <taxon>Acaromyces</taxon>
    </lineage>
</organism>
<dbReference type="GO" id="GO:0034476">
    <property type="term" value="P:U5 snRNA 3'-end processing"/>
    <property type="evidence" value="ECO:0007669"/>
    <property type="project" value="TreeGrafter"/>
</dbReference>
<dbReference type="Pfam" id="PF03725">
    <property type="entry name" value="RNase_PH_C"/>
    <property type="match status" value="1"/>
</dbReference>
<dbReference type="PANTHER" id="PTHR11097">
    <property type="entry name" value="EXOSOME COMPLEX EXONUCLEASE RIBOSOMAL RNA PROCESSING PROTEIN"/>
    <property type="match status" value="1"/>
</dbReference>
<dbReference type="AlphaFoldDB" id="A0A316YK20"/>
<proteinExistence type="inferred from homology"/>
<dbReference type="GO" id="GO:0034473">
    <property type="term" value="P:U1 snRNA 3'-end processing"/>
    <property type="evidence" value="ECO:0007669"/>
    <property type="project" value="TreeGrafter"/>
</dbReference>
<dbReference type="GO" id="GO:0005730">
    <property type="term" value="C:nucleolus"/>
    <property type="evidence" value="ECO:0007669"/>
    <property type="project" value="UniProtKB-SubCell"/>
</dbReference>
<dbReference type="GO" id="GO:0000177">
    <property type="term" value="C:cytoplasmic exosome (RNase complex)"/>
    <property type="evidence" value="ECO:0007669"/>
    <property type="project" value="TreeGrafter"/>
</dbReference>
<keyword evidence="7" id="KW-0694">RNA-binding</keyword>
<dbReference type="GO" id="GO:0071035">
    <property type="term" value="P:nuclear polyadenylation-dependent rRNA catabolic process"/>
    <property type="evidence" value="ECO:0007669"/>
    <property type="project" value="TreeGrafter"/>
</dbReference>
<evidence type="ECO:0000256" key="9">
    <source>
        <dbReference type="ARBA" id="ARBA00030617"/>
    </source>
</evidence>
<keyword evidence="14" id="KW-1185">Reference proteome</keyword>
<keyword evidence="13" id="KW-0687">Ribonucleoprotein</keyword>
<feature type="region of interest" description="Disordered" evidence="10">
    <location>
        <begin position="105"/>
        <end position="125"/>
    </location>
</feature>
<keyword evidence="13" id="KW-0689">Ribosomal protein</keyword>
<dbReference type="GO" id="GO:0071038">
    <property type="term" value="P:TRAMP-dependent tRNA surveillance pathway"/>
    <property type="evidence" value="ECO:0007669"/>
    <property type="project" value="TreeGrafter"/>
</dbReference>
<evidence type="ECO:0000256" key="7">
    <source>
        <dbReference type="ARBA" id="ARBA00022884"/>
    </source>
</evidence>
<dbReference type="GO" id="GO:0034475">
    <property type="term" value="P:U4 snRNA 3'-end processing"/>
    <property type="evidence" value="ECO:0007669"/>
    <property type="project" value="TreeGrafter"/>
</dbReference>
<dbReference type="GO" id="GO:0035925">
    <property type="term" value="F:mRNA 3'-UTR AU-rich region binding"/>
    <property type="evidence" value="ECO:0007669"/>
    <property type="project" value="TreeGrafter"/>
</dbReference>
<dbReference type="FunCoup" id="A0A316YK20">
    <property type="interactions" value="497"/>
</dbReference>
<dbReference type="GO" id="GO:0000467">
    <property type="term" value="P:exonucleolytic trimming to generate mature 3'-end of 5.8S rRNA from tricistronic rRNA transcript (SSU-rRNA, 5.8S rRNA, LSU-rRNA)"/>
    <property type="evidence" value="ECO:0007669"/>
    <property type="project" value="TreeGrafter"/>
</dbReference>
<dbReference type="STRING" id="215250.A0A316YK20"/>